<evidence type="ECO:0000313" key="2">
    <source>
        <dbReference type="Proteomes" id="UP000092382"/>
    </source>
</evidence>
<organism evidence="1 2">
    <name type="scientific">Aphanizomenon flos-aquae LD13</name>
    <dbReference type="NCBI Taxonomy" id="1710894"/>
    <lineage>
        <taxon>Bacteria</taxon>
        <taxon>Bacillati</taxon>
        <taxon>Cyanobacteriota</taxon>
        <taxon>Cyanophyceae</taxon>
        <taxon>Nostocales</taxon>
        <taxon>Aphanizomenonaceae</taxon>
        <taxon>Aphanizomenon</taxon>
    </lineage>
</organism>
<protein>
    <submittedName>
        <fullName evidence="1">Uncharacterized protein</fullName>
    </submittedName>
</protein>
<dbReference type="AlphaFoldDB" id="A0A1B7VWJ8"/>
<dbReference type="PATRIC" id="fig|1710894.3.peg.4134"/>
<dbReference type="EMBL" id="LJOY01000030">
    <property type="protein sequence ID" value="OBQ25377.1"/>
    <property type="molecule type" value="Genomic_DNA"/>
</dbReference>
<evidence type="ECO:0000313" key="1">
    <source>
        <dbReference type="EMBL" id="OBQ25377.1"/>
    </source>
</evidence>
<dbReference type="Gene3D" id="3.90.1530.10">
    <property type="entry name" value="Conserved hypothetical protein from pyrococcus furiosus pfu- 392566-001, ParB domain"/>
    <property type="match status" value="1"/>
</dbReference>
<accession>A0A1B7VWJ8</accession>
<name>A0A1B7VWJ8_APHFL</name>
<reference evidence="1 2" key="1">
    <citation type="submission" date="2015-09" db="EMBL/GenBank/DDBJ databases">
        <title>Whole genome shotgun sequence assembly of Aphanizomenon flos-aquae UKL13.</title>
        <authorList>
            <person name="Driscoll C."/>
        </authorList>
    </citation>
    <scope>NUCLEOTIDE SEQUENCE [LARGE SCALE GENOMIC DNA]</scope>
    <source>
        <strain evidence="1">MDT13</strain>
    </source>
</reference>
<gene>
    <name evidence="1" type="ORF">AN481_10320</name>
</gene>
<dbReference type="Proteomes" id="UP000092382">
    <property type="component" value="Unassembled WGS sequence"/>
</dbReference>
<sequence length="178" mass="20135">MVKLYKGIESQPSLVVLNQIQVAQENSGTSRLTLNKIAENIKEAGFNLIVPFVSIADEEDKYHLLTGLAIYEAAIIAGIERIWVFIIAAKQPEAEKFIEPAFLQLKLNDRVIEPQDVTTFLEFINNKNSDLRKIPGVKDGYAKLISGKRPYISQEDMQKKLGAKRSLNWLKAYKQKNS</sequence>
<comment type="caution">
    <text evidence="1">The sequence shown here is derived from an EMBL/GenBank/DDBJ whole genome shotgun (WGS) entry which is preliminary data.</text>
</comment>
<proteinExistence type="predicted"/>
<dbReference type="STRING" id="1803587.GCA_001593825_01217"/>